<evidence type="ECO:0000313" key="3">
    <source>
        <dbReference type="EMBL" id="CAK9186684.1"/>
    </source>
</evidence>
<accession>A0ABC8V097</accession>
<gene>
    <name evidence="3" type="ORF">ILEXP_LOCUS57179</name>
</gene>
<evidence type="ECO:0000256" key="1">
    <source>
        <dbReference type="SAM" id="Phobius"/>
    </source>
</evidence>
<dbReference type="EMBL" id="CAUOFW020009646">
    <property type="protein sequence ID" value="CAK9186684.1"/>
    <property type="molecule type" value="Genomic_DNA"/>
</dbReference>
<dbReference type="Proteomes" id="UP001642360">
    <property type="component" value="Unassembled WGS sequence"/>
</dbReference>
<keyword evidence="1" id="KW-0472">Membrane</keyword>
<dbReference type="AlphaFoldDB" id="A0ABC8V097"/>
<keyword evidence="4" id="KW-1185">Reference proteome</keyword>
<sequence length="127" mass="14340">MWIMSLSLLCYVSSGSCGRPSRQSFCSRRNILMERLGTIFPGLSSLLFLLAFGLCWSLFLTSISSFLRFMVLICWLLYHVHVLLLWKMDGSSSLASLHLASVGGDVRSVCSLMQPLMLTVDWFVELH</sequence>
<name>A0ABC8V097_9AQUA</name>
<organism evidence="3 4">
    <name type="scientific">Ilex paraguariensis</name>
    <name type="common">yerba mate</name>
    <dbReference type="NCBI Taxonomy" id="185542"/>
    <lineage>
        <taxon>Eukaryota</taxon>
        <taxon>Viridiplantae</taxon>
        <taxon>Streptophyta</taxon>
        <taxon>Embryophyta</taxon>
        <taxon>Tracheophyta</taxon>
        <taxon>Spermatophyta</taxon>
        <taxon>Magnoliopsida</taxon>
        <taxon>eudicotyledons</taxon>
        <taxon>Gunneridae</taxon>
        <taxon>Pentapetalae</taxon>
        <taxon>asterids</taxon>
        <taxon>campanulids</taxon>
        <taxon>Aquifoliales</taxon>
        <taxon>Aquifoliaceae</taxon>
        <taxon>Ilex</taxon>
    </lineage>
</organism>
<proteinExistence type="predicted"/>
<keyword evidence="1" id="KW-0812">Transmembrane</keyword>
<feature type="signal peptide" evidence="2">
    <location>
        <begin position="1"/>
        <end position="18"/>
    </location>
</feature>
<comment type="caution">
    <text evidence="3">The sequence shown here is derived from an EMBL/GenBank/DDBJ whole genome shotgun (WGS) entry which is preliminary data.</text>
</comment>
<feature type="transmembrane region" description="Helical" evidence="1">
    <location>
        <begin position="66"/>
        <end position="86"/>
    </location>
</feature>
<feature type="transmembrane region" description="Helical" evidence="1">
    <location>
        <begin position="38"/>
        <end position="59"/>
    </location>
</feature>
<protein>
    <submittedName>
        <fullName evidence="3">Uncharacterized protein</fullName>
    </submittedName>
</protein>
<evidence type="ECO:0000313" key="4">
    <source>
        <dbReference type="Proteomes" id="UP001642360"/>
    </source>
</evidence>
<evidence type="ECO:0000256" key="2">
    <source>
        <dbReference type="SAM" id="SignalP"/>
    </source>
</evidence>
<keyword evidence="1" id="KW-1133">Transmembrane helix</keyword>
<reference evidence="3 4" key="1">
    <citation type="submission" date="2024-02" db="EMBL/GenBank/DDBJ databases">
        <authorList>
            <person name="Vignale AGUSTIN F."/>
            <person name="Sosa J E."/>
            <person name="Modenutti C."/>
        </authorList>
    </citation>
    <scope>NUCLEOTIDE SEQUENCE [LARGE SCALE GENOMIC DNA]</scope>
</reference>
<feature type="chain" id="PRO_5044851431" evidence="2">
    <location>
        <begin position="19"/>
        <end position="127"/>
    </location>
</feature>
<keyword evidence="2" id="KW-0732">Signal</keyword>